<dbReference type="InterPro" id="IPR005273">
    <property type="entry name" value="Ura-DNA_glyco_family4"/>
</dbReference>
<evidence type="ECO:0000256" key="8">
    <source>
        <dbReference type="ARBA" id="ARBA00023014"/>
    </source>
</evidence>
<keyword evidence="11" id="KW-0548">Nucleotidyltransferase</keyword>
<dbReference type="SMART" id="SM00986">
    <property type="entry name" value="UDG"/>
    <property type="match status" value="1"/>
</dbReference>
<dbReference type="NCBIfam" id="TIGR03914">
    <property type="entry name" value="UDG_fam_dom"/>
    <property type="match status" value="1"/>
</dbReference>
<evidence type="ECO:0000256" key="9">
    <source>
        <dbReference type="ARBA" id="ARBA00023204"/>
    </source>
</evidence>
<evidence type="ECO:0000313" key="12">
    <source>
        <dbReference type="Proteomes" id="UP001262754"/>
    </source>
</evidence>
<keyword evidence="5" id="KW-0227">DNA damage</keyword>
<gene>
    <name evidence="11" type="ORF">J2800_002421</name>
</gene>
<dbReference type="InterPro" id="IPR005122">
    <property type="entry name" value="Uracil-DNA_glycosylase-like"/>
</dbReference>
<dbReference type="InterPro" id="IPR051536">
    <property type="entry name" value="UDG_Type-4/5"/>
</dbReference>
<evidence type="ECO:0000259" key="10">
    <source>
        <dbReference type="SMART" id="SM00986"/>
    </source>
</evidence>
<evidence type="ECO:0000256" key="7">
    <source>
        <dbReference type="ARBA" id="ARBA00023004"/>
    </source>
</evidence>
<organism evidence="11 12">
    <name type="scientific">Caulobacter rhizosphaerae</name>
    <dbReference type="NCBI Taxonomy" id="2010972"/>
    <lineage>
        <taxon>Bacteria</taxon>
        <taxon>Pseudomonadati</taxon>
        <taxon>Pseudomonadota</taxon>
        <taxon>Alphaproteobacteria</taxon>
        <taxon>Caulobacterales</taxon>
        <taxon>Caulobacteraceae</taxon>
        <taxon>Caulobacter</taxon>
    </lineage>
</organism>
<keyword evidence="9" id="KW-0234">DNA repair</keyword>
<comment type="caution">
    <text evidence="11">The sequence shown here is derived from an EMBL/GenBank/DDBJ whole genome shotgun (WGS) entry which is preliminary data.</text>
</comment>
<accession>A0ABU1MZR7</accession>
<dbReference type="InterPro" id="IPR023875">
    <property type="entry name" value="DNA_repair_put"/>
</dbReference>
<dbReference type="Pfam" id="PF03167">
    <property type="entry name" value="UDG"/>
    <property type="match status" value="1"/>
</dbReference>
<feature type="domain" description="Uracil-DNA glycosylase-like" evidence="10">
    <location>
        <begin position="311"/>
        <end position="471"/>
    </location>
</feature>
<evidence type="ECO:0000256" key="6">
    <source>
        <dbReference type="ARBA" id="ARBA00022801"/>
    </source>
</evidence>
<dbReference type="InterPro" id="IPR036895">
    <property type="entry name" value="Uracil-DNA_glycosylase-like_sf"/>
</dbReference>
<dbReference type="RefSeq" id="WP_310031765.1">
    <property type="nucleotide sequence ID" value="NZ_JAVDRL010000006.1"/>
</dbReference>
<sequence>MRVARLGSEIDFDGWRTAARALRAEGVRPEAVVWTVERELFDQGLFPPHEGEGKAFGVPAAFVELARTVILHRSPERFALLYRILHRLERQPRLLDNPADTDVAKARDMAKGVGRAIHKMHAFVRFRRVEDVAPETPREQYVAWFEPAHRVTEAAAPFFARRFANMNWSILTPDACVHWDRAMLTMSAGADPADAPSQDAQEEMWRTYYASIFNPARLNPAMMKQEMPKRYWRNLPEAALIPDLIEKAQSRTETMVAAQPAKPSERVLKAALKHARGSYGDGNLTNLEEVAAGIQVCRRCDLWHDATQGVPGLGPARAALMIVGEQPGDQEDLQGVPFVGPAGQLLDRAMAEAGAPRDRVFVTNAVKHFKHEPRGKRRLHKTPDRGEVQACRWWLDAERRLVRPKVILALGATAVQAVFGKALPIGKTRGQRQTLEGGELALVSWHPSFMLRIPDRDAKDRAYAELVADLKQAWKLAD</sequence>
<reference evidence="11 12" key="1">
    <citation type="submission" date="2023-07" db="EMBL/GenBank/DDBJ databases">
        <title>Sorghum-associated microbial communities from plants grown in Nebraska, USA.</title>
        <authorList>
            <person name="Schachtman D."/>
        </authorList>
    </citation>
    <scope>NUCLEOTIDE SEQUENCE [LARGE SCALE GENOMIC DNA]</scope>
    <source>
        <strain evidence="11 12">DS2154</strain>
    </source>
</reference>
<name>A0ABU1MZR7_9CAUL</name>
<dbReference type="GO" id="GO:0003887">
    <property type="term" value="F:DNA-directed DNA polymerase activity"/>
    <property type="evidence" value="ECO:0007669"/>
    <property type="project" value="UniProtKB-EC"/>
</dbReference>
<dbReference type="EMBL" id="JAVDRL010000006">
    <property type="protein sequence ID" value="MDR6531674.1"/>
    <property type="molecule type" value="Genomic_DNA"/>
</dbReference>
<protein>
    <recommendedName>
        <fullName evidence="2">Type-4 uracil-DNA glycosylase</fullName>
    </recommendedName>
</protein>
<keyword evidence="8" id="KW-0411">Iron-sulfur</keyword>
<dbReference type="CDD" id="cd10030">
    <property type="entry name" value="UDG-F4_TTUDGA_SPO1dp_like"/>
    <property type="match status" value="1"/>
</dbReference>
<keyword evidence="6" id="KW-0378">Hydrolase</keyword>
<dbReference type="InterPro" id="IPR025404">
    <property type="entry name" value="DUF4130"/>
</dbReference>
<dbReference type="Proteomes" id="UP001262754">
    <property type="component" value="Unassembled WGS sequence"/>
</dbReference>
<proteinExistence type="inferred from homology"/>
<keyword evidence="4" id="KW-0479">Metal-binding</keyword>
<dbReference type="PANTHER" id="PTHR33693">
    <property type="entry name" value="TYPE-5 URACIL-DNA GLYCOSYLASE"/>
    <property type="match status" value="1"/>
</dbReference>
<evidence type="ECO:0000313" key="11">
    <source>
        <dbReference type="EMBL" id="MDR6531674.1"/>
    </source>
</evidence>
<evidence type="ECO:0000256" key="2">
    <source>
        <dbReference type="ARBA" id="ARBA00019403"/>
    </source>
</evidence>
<evidence type="ECO:0000256" key="3">
    <source>
        <dbReference type="ARBA" id="ARBA00022485"/>
    </source>
</evidence>
<dbReference type="NCBIfam" id="TIGR00758">
    <property type="entry name" value="UDG_fam4"/>
    <property type="match status" value="1"/>
</dbReference>
<keyword evidence="12" id="KW-1185">Reference proteome</keyword>
<keyword evidence="11" id="KW-0808">Transferase</keyword>
<evidence type="ECO:0000256" key="4">
    <source>
        <dbReference type="ARBA" id="ARBA00022723"/>
    </source>
</evidence>
<dbReference type="SMART" id="SM00987">
    <property type="entry name" value="UreE_C"/>
    <property type="match status" value="1"/>
</dbReference>
<keyword evidence="7" id="KW-0408">Iron</keyword>
<dbReference type="Pfam" id="PF13566">
    <property type="entry name" value="DUF4130"/>
    <property type="match status" value="1"/>
</dbReference>
<dbReference type="Gene3D" id="3.40.470.10">
    <property type="entry name" value="Uracil-DNA glycosylase-like domain"/>
    <property type="match status" value="1"/>
</dbReference>
<evidence type="ECO:0000256" key="1">
    <source>
        <dbReference type="ARBA" id="ARBA00006521"/>
    </source>
</evidence>
<evidence type="ECO:0000256" key="5">
    <source>
        <dbReference type="ARBA" id="ARBA00022763"/>
    </source>
</evidence>
<dbReference type="PANTHER" id="PTHR33693:SF9">
    <property type="entry name" value="TYPE-4 URACIL-DNA GLYCOSYLASE"/>
    <property type="match status" value="1"/>
</dbReference>
<dbReference type="NCBIfam" id="TIGR03915">
    <property type="entry name" value="SAM_7_link_chp"/>
    <property type="match status" value="1"/>
</dbReference>
<dbReference type="SUPFAM" id="SSF52141">
    <property type="entry name" value="Uracil-DNA glycosylase-like"/>
    <property type="match status" value="1"/>
</dbReference>
<comment type="similarity">
    <text evidence="1">Belongs to the uracil-DNA glycosylase (UDG) superfamily. Type 4 (UDGa) family.</text>
</comment>
<keyword evidence="3" id="KW-0004">4Fe-4S</keyword>